<dbReference type="STRING" id="1160497.A0A1L9VFT3"/>
<accession>A0A1L9VFT3</accession>
<organism evidence="3 4">
    <name type="scientific">Aspergillus glaucus CBS 516.65</name>
    <dbReference type="NCBI Taxonomy" id="1160497"/>
    <lineage>
        <taxon>Eukaryota</taxon>
        <taxon>Fungi</taxon>
        <taxon>Dikarya</taxon>
        <taxon>Ascomycota</taxon>
        <taxon>Pezizomycotina</taxon>
        <taxon>Eurotiomycetes</taxon>
        <taxon>Eurotiomycetidae</taxon>
        <taxon>Eurotiales</taxon>
        <taxon>Aspergillaceae</taxon>
        <taxon>Aspergillus</taxon>
        <taxon>Aspergillus subgen. Aspergillus</taxon>
    </lineage>
</organism>
<dbReference type="EMBL" id="KV878901">
    <property type="protein sequence ID" value="OJJ82760.1"/>
    <property type="molecule type" value="Genomic_DNA"/>
</dbReference>
<dbReference type="PANTHER" id="PTHR33643:SF1">
    <property type="entry name" value="UREASE ACCESSORY PROTEIN D"/>
    <property type="match status" value="1"/>
</dbReference>
<sequence length="318" mass="35217">MTTSPPRKRTVGGGEIDIEAFQRSSSIATLSSTYPLRLISHPVRTSSRAAIIFMSSYGGGLVAGDHVDMHVRVRPKARLALLTQGSTKIYKTPSKDFCTEQNLTATIDEGAALLLLPDPVQPYKGSSYKQSQAFHVHPQHSSVAFLDWLSAGRAARGEAWEFFQWRGHNEVWTLPANAGHAAPKRLLLRDNVILDGMSPLEHSYRDEMDDLGIFGTLILRGPVFHPLAQFFLKEFTSLPRVRGVSSTTTPSTMKAKTTTTIPTASPRLTWTAASIRGCVIVKFGAKDVDEAKQWLRDMLEREGTVEREFGRHSLLCLQ</sequence>
<dbReference type="Pfam" id="PF01774">
    <property type="entry name" value="UreD"/>
    <property type="match status" value="1"/>
</dbReference>
<name>A0A1L9VFT3_ASPGL</name>
<dbReference type="Proteomes" id="UP000184300">
    <property type="component" value="Unassembled WGS sequence"/>
</dbReference>
<keyword evidence="4" id="KW-1185">Reference proteome</keyword>
<dbReference type="AlphaFoldDB" id="A0A1L9VFT3"/>
<evidence type="ECO:0000256" key="2">
    <source>
        <dbReference type="ARBA" id="ARBA00023186"/>
    </source>
</evidence>
<proteinExistence type="inferred from homology"/>
<reference evidence="4" key="1">
    <citation type="journal article" date="2017" name="Genome Biol.">
        <title>Comparative genomics reveals high biological diversity and specific adaptations in the industrially and medically important fungal genus Aspergillus.</title>
        <authorList>
            <person name="de Vries R.P."/>
            <person name="Riley R."/>
            <person name="Wiebenga A."/>
            <person name="Aguilar-Osorio G."/>
            <person name="Amillis S."/>
            <person name="Uchima C.A."/>
            <person name="Anderluh G."/>
            <person name="Asadollahi M."/>
            <person name="Askin M."/>
            <person name="Barry K."/>
            <person name="Battaglia E."/>
            <person name="Bayram O."/>
            <person name="Benocci T."/>
            <person name="Braus-Stromeyer S.A."/>
            <person name="Caldana C."/>
            <person name="Canovas D."/>
            <person name="Cerqueira G.C."/>
            <person name="Chen F."/>
            <person name="Chen W."/>
            <person name="Choi C."/>
            <person name="Clum A."/>
            <person name="Dos Santos R.A."/>
            <person name="Damasio A.R."/>
            <person name="Diallinas G."/>
            <person name="Emri T."/>
            <person name="Fekete E."/>
            <person name="Flipphi M."/>
            <person name="Freyberg S."/>
            <person name="Gallo A."/>
            <person name="Gournas C."/>
            <person name="Habgood R."/>
            <person name="Hainaut M."/>
            <person name="Harispe M.L."/>
            <person name="Henrissat B."/>
            <person name="Hilden K.S."/>
            <person name="Hope R."/>
            <person name="Hossain A."/>
            <person name="Karabika E."/>
            <person name="Karaffa L."/>
            <person name="Karanyi Z."/>
            <person name="Krasevec N."/>
            <person name="Kuo A."/>
            <person name="Kusch H."/>
            <person name="LaButti K."/>
            <person name="Lagendijk E.L."/>
            <person name="Lapidus A."/>
            <person name="Levasseur A."/>
            <person name="Lindquist E."/>
            <person name="Lipzen A."/>
            <person name="Logrieco A.F."/>
            <person name="MacCabe A."/>
            <person name="Maekelae M.R."/>
            <person name="Malavazi I."/>
            <person name="Melin P."/>
            <person name="Meyer V."/>
            <person name="Mielnichuk N."/>
            <person name="Miskei M."/>
            <person name="Molnar A.P."/>
            <person name="Mule G."/>
            <person name="Ngan C.Y."/>
            <person name="Orejas M."/>
            <person name="Orosz E."/>
            <person name="Ouedraogo J.P."/>
            <person name="Overkamp K.M."/>
            <person name="Park H.-S."/>
            <person name="Perrone G."/>
            <person name="Piumi F."/>
            <person name="Punt P.J."/>
            <person name="Ram A.F."/>
            <person name="Ramon A."/>
            <person name="Rauscher S."/>
            <person name="Record E."/>
            <person name="Riano-Pachon D.M."/>
            <person name="Robert V."/>
            <person name="Roehrig J."/>
            <person name="Ruller R."/>
            <person name="Salamov A."/>
            <person name="Salih N.S."/>
            <person name="Samson R.A."/>
            <person name="Sandor E."/>
            <person name="Sanguinetti M."/>
            <person name="Schuetze T."/>
            <person name="Sepcic K."/>
            <person name="Shelest E."/>
            <person name="Sherlock G."/>
            <person name="Sophianopoulou V."/>
            <person name="Squina F.M."/>
            <person name="Sun H."/>
            <person name="Susca A."/>
            <person name="Todd R.B."/>
            <person name="Tsang A."/>
            <person name="Unkles S.E."/>
            <person name="van de Wiele N."/>
            <person name="van Rossen-Uffink D."/>
            <person name="Oliveira J.V."/>
            <person name="Vesth T.C."/>
            <person name="Visser J."/>
            <person name="Yu J.-H."/>
            <person name="Zhou M."/>
            <person name="Andersen M.R."/>
            <person name="Archer D.B."/>
            <person name="Baker S.E."/>
            <person name="Benoit I."/>
            <person name="Brakhage A.A."/>
            <person name="Braus G.H."/>
            <person name="Fischer R."/>
            <person name="Frisvad J.C."/>
            <person name="Goldman G.H."/>
            <person name="Houbraken J."/>
            <person name="Oakley B."/>
            <person name="Pocsi I."/>
            <person name="Scazzocchio C."/>
            <person name="Seiboth B."/>
            <person name="vanKuyk P.A."/>
            <person name="Wortman J."/>
            <person name="Dyer P.S."/>
            <person name="Grigoriev I.V."/>
        </authorList>
    </citation>
    <scope>NUCLEOTIDE SEQUENCE [LARGE SCALE GENOMIC DNA]</scope>
    <source>
        <strain evidence="4">CBS 516.65</strain>
    </source>
</reference>
<evidence type="ECO:0000313" key="4">
    <source>
        <dbReference type="Proteomes" id="UP000184300"/>
    </source>
</evidence>
<comment type="similarity">
    <text evidence="1">Belongs to the UreD family.</text>
</comment>
<dbReference type="HAMAP" id="MF_01384">
    <property type="entry name" value="UreD"/>
    <property type="match status" value="1"/>
</dbReference>
<dbReference type="OrthoDB" id="5550464at2759"/>
<dbReference type="RefSeq" id="XP_022399458.1">
    <property type="nucleotide sequence ID" value="XM_022549161.1"/>
</dbReference>
<dbReference type="PANTHER" id="PTHR33643">
    <property type="entry name" value="UREASE ACCESSORY PROTEIN D"/>
    <property type="match status" value="1"/>
</dbReference>
<gene>
    <name evidence="3" type="ORF">ASPGLDRAFT_67629</name>
</gene>
<dbReference type="InterPro" id="IPR002669">
    <property type="entry name" value="UreD"/>
</dbReference>
<evidence type="ECO:0000313" key="3">
    <source>
        <dbReference type="EMBL" id="OJJ82760.1"/>
    </source>
</evidence>
<evidence type="ECO:0008006" key="5">
    <source>
        <dbReference type="Google" id="ProtNLM"/>
    </source>
</evidence>
<keyword evidence="2" id="KW-0143">Chaperone</keyword>
<protein>
    <recommendedName>
        <fullName evidence="5">Urease accessory protein UreD</fullName>
    </recommendedName>
</protein>
<evidence type="ECO:0000256" key="1">
    <source>
        <dbReference type="ARBA" id="ARBA00007177"/>
    </source>
</evidence>
<dbReference type="VEuPathDB" id="FungiDB:ASPGLDRAFT_67629"/>
<dbReference type="GO" id="GO:0016151">
    <property type="term" value="F:nickel cation binding"/>
    <property type="evidence" value="ECO:0007669"/>
    <property type="project" value="InterPro"/>
</dbReference>
<dbReference type="GeneID" id="34465421"/>